<evidence type="ECO:0000313" key="2">
    <source>
        <dbReference type="Proteomes" id="UP000761380"/>
    </source>
</evidence>
<name>A0A927WPF5_SELRU</name>
<organism evidence="1 2">
    <name type="scientific">Selenomonas ruminantium</name>
    <dbReference type="NCBI Taxonomy" id="971"/>
    <lineage>
        <taxon>Bacteria</taxon>
        <taxon>Bacillati</taxon>
        <taxon>Bacillota</taxon>
        <taxon>Negativicutes</taxon>
        <taxon>Selenomonadales</taxon>
        <taxon>Selenomonadaceae</taxon>
        <taxon>Selenomonas</taxon>
    </lineage>
</organism>
<gene>
    <name evidence="1" type="ORF">E7201_02660</name>
</gene>
<dbReference type="AlphaFoldDB" id="A0A927WPF5"/>
<sequence>MIKKEGRGFRIPRKAAAGILANHKVSCEMIEREEGKRAGVILPWPKKKTRWMAGTCEICMEHMDVITNHHAQLHGYKNADALIEAGKVRFD</sequence>
<dbReference type="Proteomes" id="UP000761380">
    <property type="component" value="Unassembled WGS sequence"/>
</dbReference>
<dbReference type="EMBL" id="SVBY01000011">
    <property type="protein sequence ID" value="MBE6092071.1"/>
    <property type="molecule type" value="Genomic_DNA"/>
</dbReference>
<accession>A0A927WPF5</accession>
<comment type="caution">
    <text evidence="1">The sequence shown here is derived from an EMBL/GenBank/DDBJ whole genome shotgun (WGS) entry which is preliminary data.</text>
</comment>
<proteinExistence type="predicted"/>
<evidence type="ECO:0000313" key="1">
    <source>
        <dbReference type="EMBL" id="MBE6092071.1"/>
    </source>
</evidence>
<reference evidence="1" key="1">
    <citation type="submission" date="2019-04" db="EMBL/GenBank/DDBJ databases">
        <title>Evolution of Biomass-Degrading Anaerobic Consortia Revealed by Metagenomics.</title>
        <authorList>
            <person name="Peng X."/>
        </authorList>
    </citation>
    <scope>NUCLEOTIDE SEQUENCE</scope>
    <source>
        <strain evidence="1">SIG240</strain>
    </source>
</reference>
<protein>
    <submittedName>
        <fullName evidence="1">Uncharacterized protein</fullName>
    </submittedName>
</protein>